<feature type="compositionally biased region" description="Basic and acidic residues" evidence="2">
    <location>
        <begin position="304"/>
        <end position="313"/>
    </location>
</feature>
<comment type="caution">
    <text evidence="4">The sequence shown here is derived from an EMBL/GenBank/DDBJ whole genome shotgun (WGS) entry which is preliminary data.</text>
</comment>
<name>A0A371PP57_STRIH</name>
<protein>
    <recommendedName>
        <fullName evidence="3">Nucleoside diphosphate kinase-like domain-containing protein</fullName>
    </recommendedName>
</protein>
<organism evidence="4 5">
    <name type="scientific">Streptomyces inhibens</name>
    <dbReference type="NCBI Taxonomy" id="2293571"/>
    <lineage>
        <taxon>Bacteria</taxon>
        <taxon>Bacillati</taxon>
        <taxon>Actinomycetota</taxon>
        <taxon>Actinomycetes</taxon>
        <taxon>Kitasatosporales</taxon>
        <taxon>Streptomycetaceae</taxon>
        <taxon>Streptomyces</taxon>
    </lineage>
</organism>
<dbReference type="EMBL" id="QUAC01000486">
    <property type="protein sequence ID" value="REK84320.1"/>
    <property type="molecule type" value="Genomic_DNA"/>
</dbReference>
<accession>A0A371PP57</accession>
<proteinExistence type="inferred from homology"/>
<gene>
    <name evidence="4" type="ORF">DY245_43705</name>
</gene>
<feature type="compositionally biased region" description="Gly residues" evidence="2">
    <location>
        <begin position="294"/>
        <end position="303"/>
    </location>
</feature>
<dbReference type="PROSITE" id="PS51374">
    <property type="entry name" value="NDPK_LIKE"/>
    <property type="match status" value="1"/>
</dbReference>
<dbReference type="InterPro" id="IPR036850">
    <property type="entry name" value="NDK-like_dom_sf"/>
</dbReference>
<evidence type="ECO:0000256" key="2">
    <source>
        <dbReference type="SAM" id="MobiDB-lite"/>
    </source>
</evidence>
<dbReference type="Proteomes" id="UP000262477">
    <property type="component" value="Unassembled WGS sequence"/>
</dbReference>
<dbReference type="SUPFAM" id="SSF54919">
    <property type="entry name" value="Nucleoside diphosphate kinase, NDK"/>
    <property type="match status" value="1"/>
</dbReference>
<evidence type="ECO:0000259" key="3">
    <source>
        <dbReference type="SMART" id="SM00562"/>
    </source>
</evidence>
<dbReference type="AlphaFoldDB" id="A0A371PP57"/>
<dbReference type="Gene3D" id="3.30.70.141">
    <property type="entry name" value="Nucleoside diphosphate kinase-like domain"/>
    <property type="match status" value="1"/>
</dbReference>
<feature type="region of interest" description="Disordered" evidence="2">
    <location>
        <begin position="291"/>
        <end position="313"/>
    </location>
</feature>
<evidence type="ECO:0000313" key="5">
    <source>
        <dbReference type="Proteomes" id="UP000262477"/>
    </source>
</evidence>
<feature type="domain" description="Nucleoside diphosphate kinase-like" evidence="3">
    <location>
        <begin position="40"/>
        <end position="170"/>
    </location>
</feature>
<keyword evidence="5" id="KW-1185">Reference proteome</keyword>
<dbReference type="SMART" id="SM00562">
    <property type="entry name" value="NDK"/>
    <property type="match status" value="1"/>
</dbReference>
<dbReference type="InterPro" id="IPR034907">
    <property type="entry name" value="NDK-like_dom"/>
</dbReference>
<dbReference type="Pfam" id="PF00334">
    <property type="entry name" value="NDK"/>
    <property type="match status" value="1"/>
</dbReference>
<reference evidence="4 5" key="1">
    <citation type="submission" date="2018-08" db="EMBL/GenBank/DDBJ databases">
        <title>Streptomyces NEAU-D10 sp. nov., a novel Actinomycete isolated from soil.</title>
        <authorList>
            <person name="Jin L."/>
        </authorList>
    </citation>
    <scope>NUCLEOTIDE SEQUENCE [LARGE SCALE GENOMIC DNA]</scope>
    <source>
        <strain evidence="4 5">NEAU-D10</strain>
    </source>
</reference>
<evidence type="ECO:0000313" key="4">
    <source>
        <dbReference type="EMBL" id="REK84320.1"/>
    </source>
</evidence>
<feature type="region of interest" description="Disordered" evidence="2">
    <location>
        <begin position="1"/>
        <end position="40"/>
    </location>
</feature>
<comment type="similarity">
    <text evidence="1">Belongs to the NDK family.</text>
</comment>
<sequence>MSSCARTGGPAMSERAPGRDDGATLLVTPDTRRHDGAGPTERGFLLFKPDTLERRLLQDCVADIARAGLRVLEQHPLRLTEAQIAAVWSGIDPGRRPLTAGLMRRYLSAGPSRLVLVDGPGATARLLALKSAIRRRHGAVYYANLVHSPDSAEEARRELAALLDGRYDPDARFRPTTATWHGWSMETVEAALDRWWASVPEQRGRRPTHWSPPLPAASHRVCIYAKRHWAVAFDDMACFLAETAGVGEPEFAVRAGFAALYDGEGFVLPMASAKAAHDTCRTVRAFGLIARGPGDSGQSGHGTGTDRRPDPRE</sequence>
<comment type="caution">
    <text evidence="1">Lacks conserved residue(s) required for the propagation of feature annotation.</text>
</comment>
<evidence type="ECO:0000256" key="1">
    <source>
        <dbReference type="PROSITE-ProRule" id="PRU00706"/>
    </source>
</evidence>